<protein>
    <submittedName>
        <fullName evidence="1">Uncharacterized protein</fullName>
    </submittedName>
</protein>
<dbReference type="Proteomes" id="UP001162131">
    <property type="component" value="Unassembled WGS sequence"/>
</dbReference>
<dbReference type="EMBL" id="CAJZBQ010000009">
    <property type="protein sequence ID" value="CAG9313060.1"/>
    <property type="molecule type" value="Genomic_DNA"/>
</dbReference>
<comment type="caution">
    <text evidence="1">The sequence shown here is derived from an EMBL/GenBank/DDBJ whole genome shotgun (WGS) entry which is preliminary data.</text>
</comment>
<name>A0AAU9IUA0_9CILI</name>
<proteinExistence type="predicted"/>
<dbReference type="AlphaFoldDB" id="A0AAU9IUA0"/>
<gene>
    <name evidence="1" type="ORF">BSTOLATCC_MIC7845</name>
</gene>
<organism evidence="1 2">
    <name type="scientific">Blepharisma stoltei</name>
    <dbReference type="NCBI Taxonomy" id="1481888"/>
    <lineage>
        <taxon>Eukaryota</taxon>
        <taxon>Sar</taxon>
        <taxon>Alveolata</taxon>
        <taxon>Ciliophora</taxon>
        <taxon>Postciliodesmatophora</taxon>
        <taxon>Heterotrichea</taxon>
        <taxon>Heterotrichida</taxon>
        <taxon>Blepharismidae</taxon>
        <taxon>Blepharisma</taxon>
    </lineage>
</organism>
<sequence length="376" mass="43699">MQDIIDIVKRPRYSRSGRANAKLPKWLTYKPKKRTREEPEREHITPKDAAQIYEDIKIEIKEETSKHSKHDIGSYFFQTVSREKREQTNKYIKSDAPPVATYTPKHDLVSPRVYSQVAFTPKVTVEKRTPIVYLPECLDTNELACKYPEKPLSAKGTRSLNSLSIKDFFNTLSTRESQVKDSFYPESARPHTAEFRFNAQLPRKWSVQQLHDMRFENFNHFPRSYSKSRIIKTPIFEKTVGRENLWSDVPVNDGNYDLNFELLKKKLSIGFVDFEKMSSRFGKDPDPGPMPPTTERLANAIEKIKPRIRTPYIAQRPQIVEKARSNSGRVSTARLQERAYSPELTDRRTKAIIIEKTPEEIPIGKEVQMLMSSQAF</sequence>
<evidence type="ECO:0000313" key="1">
    <source>
        <dbReference type="EMBL" id="CAG9313060.1"/>
    </source>
</evidence>
<accession>A0AAU9IUA0</accession>
<keyword evidence="2" id="KW-1185">Reference proteome</keyword>
<evidence type="ECO:0000313" key="2">
    <source>
        <dbReference type="Proteomes" id="UP001162131"/>
    </source>
</evidence>
<reference evidence="1" key="1">
    <citation type="submission" date="2021-09" db="EMBL/GenBank/DDBJ databases">
        <authorList>
            <consortium name="AG Swart"/>
            <person name="Singh M."/>
            <person name="Singh A."/>
            <person name="Seah K."/>
            <person name="Emmerich C."/>
        </authorList>
    </citation>
    <scope>NUCLEOTIDE SEQUENCE</scope>
    <source>
        <strain evidence="1">ATCC30299</strain>
    </source>
</reference>